<protein>
    <recommendedName>
        <fullName evidence="4">Peptidase A2 domain-containing protein</fullName>
    </recommendedName>
</protein>
<keyword evidence="3" id="KW-1185">Reference proteome</keyword>
<evidence type="ECO:0000256" key="1">
    <source>
        <dbReference type="SAM" id="SignalP"/>
    </source>
</evidence>
<gene>
    <name evidence="2" type="ORF">RSO01_04030</name>
</gene>
<organism evidence="2 3">
    <name type="scientific">Reyranella soli</name>
    <dbReference type="NCBI Taxonomy" id="1230389"/>
    <lineage>
        <taxon>Bacteria</taxon>
        <taxon>Pseudomonadati</taxon>
        <taxon>Pseudomonadota</taxon>
        <taxon>Alphaproteobacteria</taxon>
        <taxon>Hyphomicrobiales</taxon>
        <taxon>Reyranellaceae</taxon>
        <taxon>Reyranella</taxon>
    </lineage>
</organism>
<sequence length="365" mass="38910">MVPAAALLAALLAANPTAAQEGPSTQYRGLKTLDIPFANGPIAMDRVPHVWLKLRGSRPIRFGMDTGSTGIVVAAEHFTPGPNDISEGPGRLIYNSSGRILNGDRYTTEVEIQRDEYTPVATARVQVLRVSSITCLERARDCRPENNPRGVAFMGVGFDRTGAQGTEPGVPRNPFVSLVSLASGAPLSSVRPGYLVTRDGIHLGMSAERTRGFAFIKLAANPASRPGVPEWSAAPMAVSVNGVTGNGTVLVDTGINYMFLSPPEGTGLERGRRAPEGSRITLFMPDQRNPQPAYFGFTVGARGNPMHPERVEVVHDRGVFVNTGRMFLEGFDYLYDAAGGYVGFGWNGRLSSGYGGATPGLSYAP</sequence>
<dbReference type="EMBL" id="BKAJ01000004">
    <property type="protein sequence ID" value="GEP53237.1"/>
    <property type="molecule type" value="Genomic_DNA"/>
</dbReference>
<feature type="signal peptide" evidence="1">
    <location>
        <begin position="1"/>
        <end position="19"/>
    </location>
</feature>
<accession>A0A512N2M7</accession>
<evidence type="ECO:0000313" key="2">
    <source>
        <dbReference type="EMBL" id="GEP53237.1"/>
    </source>
</evidence>
<dbReference type="RefSeq" id="WP_147145622.1">
    <property type="nucleotide sequence ID" value="NZ_BKAJ01000004.1"/>
</dbReference>
<proteinExistence type="predicted"/>
<feature type="chain" id="PRO_5022183794" description="Peptidase A2 domain-containing protein" evidence="1">
    <location>
        <begin position="20"/>
        <end position="365"/>
    </location>
</feature>
<evidence type="ECO:0008006" key="4">
    <source>
        <dbReference type="Google" id="ProtNLM"/>
    </source>
</evidence>
<name>A0A512N2M7_9HYPH</name>
<dbReference type="Proteomes" id="UP000321058">
    <property type="component" value="Unassembled WGS sequence"/>
</dbReference>
<comment type="caution">
    <text evidence="2">The sequence shown here is derived from an EMBL/GenBank/DDBJ whole genome shotgun (WGS) entry which is preliminary data.</text>
</comment>
<evidence type="ECO:0000313" key="3">
    <source>
        <dbReference type="Proteomes" id="UP000321058"/>
    </source>
</evidence>
<dbReference type="OrthoDB" id="5631361at2"/>
<reference evidence="2 3" key="1">
    <citation type="submission" date="2019-07" db="EMBL/GenBank/DDBJ databases">
        <title>Whole genome shotgun sequence of Reyranella soli NBRC 108950.</title>
        <authorList>
            <person name="Hosoyama A."/>
            <person name="Uohara A."/>
            <person name="Ohji S."/>
            <person name="Ichikawa N."/>
        </authorList>
    </citation>
    <scope>NUCLEOTIDE SEQUENCE [LARGE SCALE GENOMIC DNA]</scope>
    <source>
        <strain evidence="2 3">NBRC 108950</strain>
    </source>
</reference>
<dbReference type="AlphaFoldDB" id="A0A512N2M7"/>
<keyword evidence="1" id="KW-0732">Signal</keyword>